<dbReference type="Xenbase" id="XB-GENE-29095627">
    <property type="gene designation" value="LOC116409678"/>
</dbReference>
<accession>A0A8J1J962</accession>
<dbReference type="KEGG" id="xtr:116409678"/>
<evidence type="ECO:0000256" key="1">
    <source>
        <dbReference type="SAM" id="Coils"/>
    </source>
</evidence>
<protein>
    <submittedName>
        <fullName evidence="3 4">Uncharacterized protein LOC116409678</fullName>
    </submittedName>
</protein>
<dbReference type="AlphaFoldDB" id="A0A8J1J962"/>
<dbReference type="GeneID" id="116409678"/>
<evidence type="ECO:0000313" key="3">
    <source>
        <dbReference type="RefSeq" id="XP_031754407.1"/>
    </source>
</evidence>
<dbReference type="OrthoDB" id="10481510at2759"/>
<dbReference type="Proteomes" id="UP000008143">
    <property type="component" value="Chromosome 3"/>
</dbReference>
<evidence type="ECO:0000313" key="5">
    <source>
        <dbReference type="Xenbase" id="XB-GENE-29095627"/>
    </source>
</evidence>
<keyword evidence="1" id="KW-0175">Coiled coil</keyword>
<organism evidence="2 3">
    <name type="scientific">Xenopus tropicalis</name>
    <name type="common">Western clawed frog</name>
    <name type="synonym">Silurana tropicalis</name>
    <dbReference type="NCBI Taxonomy" id="8364"/>
    <lineage>
        <taxon>Eukaryota</taxon>
        <taxon>Metazoa</taxon>
        <taxon>Chordata</taxon>
        <taxon>Craniata</taxon>
        <taxon>Vertebrata</taxon>
        <taxon>Euteleostomi</taxon>
        <taxon>Amphibia</taxon>
        <taxon>Batrachia</taxon>
        <taxon>Anura</taxon>
        <taxon>Pipoidea</taxon>
        <taxon>Pipidae</taxon>
        <taxon>Xenopodinae</taxon>
        <taxon>Xenopus</taxon>
        <taxon>Silurana</taxon>
    </lineage>
</organism>
<dbReference type="OMA" id="HQSTTSM"/>
<gene>
    <name evidence="3 4 5" type="primary">LOC116409678</name>
</gene>
<dbReference type="AGR" id="Xenbase:XB-GENE-29095627"/>
<reference evidence="3 4" key="1">
    <citation type="submission" date="2025-04" db="UniProtKB">
        <authorList>
            <consortium name="RefSeq"/>
        </authorList>
    </citation>
    <scope>IDENTIFICATION</scope>
    <source>
        <strain evidence="3 4">Nigerian</strain>
        <tissue evidence="3 4">Liver and blood</tissue>
    </source>
</reference>
<name>A0A8J1J962_XENTR</name>
<evidence type="ECO:0000313" key="4">
    <source>
        <dbReference type="RefSeq" id="XP_031754408.1"/>
    </source>
</evidence>
<evidence type="ECO:0000313" key="2">
    <source>
        <dbReference type="Proteomes" id="UP000008143"/>
    </source>
</evidence>
<dbReference type="RefSeq" id="XP_031754407.1">
    <property type="nucleotide sequence ID" value="XM_031898547.1"/>
</dbReference>
<keyword evidence="2" id="KW-1185">Reference proteome</keyword>
<proteinExistence type="predicted"/>
<sequence length="488" mass="58204">MLRCLLPDRIVDSQWEAVCYAWEILKEPQPLPDEEEEALKIKNLLSKWCAEWEKFRYSMEDLPKSKRKKAEVFMGFYVIAKKTLKLLDHSYTINNQWAQAYKVLEERLQNEQKAHSAKKKELQDSQTEQMRLAGSLDVLKKKVKAMELELDDAKAQQKTLLQSFTDLTKELRTKEEEARHYRSKQMPFMKSTRILVEELRIKVKELDCPMQVEPFRGAAESYKEGIDEVLEIGKKILYELMRHGKDPNRALMFPGETLTHSWYEMETIAGEMGSLTSNNVFEWLYKCEEQMKVEKWTMTDVERLLYRCMEPNKFSALSNMINVGDAPWLKACQQVVNCLRPQTYIIEMFRKDKMWEQESALQFFNRLWMEYQVLKQSDNVSRNDYDYKQKILEGLLPRLKQRVPEQVLLEYSMLQNKVLAAEDSWRTSQEHLYLKKPPLGFPSRNEIWWRLNKYEDPRQTVNWHPYWDVLVRLSQYVDLATINVQRSL</sequence>
<feature type="coiled-coil region" evidence="1">
    <location>
        <begin position="94"/>
        <end position="184"/>
    </location>
</feature>
<dbReference type="RefSeq" id="XP_031754408.1">
    <property type="nucleotide sequence ID" value="XM_031898548.1"/>
</dbReference>